<dbReference type="EMBL" id="CAXITT010000109">
    <property type="protein sequence ID" value="CAL1532194.1"/>
    <property type="molecule type" value="Genomic_DNA"/>
</dbReference>
<dbReference type="SMART" id="SM00181">
    <property type="entry name" value="EGF"/>
    <property type="match status" value="8"/>
</dbReference>
<keyword evidence="6" id="KW-1133">Transmembrane helix</keyword>
<sequence>MPSGWNIMLVVIYILFVQSYQAACPDDVYGYHWFGTDCQYKCHCKNNVTCDVINGDCPNGCDTGWFGPACQYVDALQNGSIQTTDVSSAGIALLKDANDETCSHPTNDIFQLKFVLVESYIFTWLRLVHIGPVEIFTIKFTETTAENSALMDCYPRQNSTVDGSTLDIYCNVQKSVQQIIINGTTTGTLCSFYVNGGRNVALRQSTSQTSDFDGSSYSLKAVDGNDDQSFGHNSCSHTKYGDLAPSWTLHMRSQTRVTRYKIYNRIDCCSERLRGFILNAYGISNSTVLNYIDQKPVQNVYSVIPVNLSDVTTVQITSTNTIISELYLSLCEVKIYGDTTCAQVTTNFNTYGRDCENVCNCAVEGEKCFVSTGNCPSGCKAGFYGQGCKKLCDPTYYGVDCQKKCSSNCEGRLCDGSHGNCVRCATVGKQLPLCENDCPSGYYGYNCTLSCPQNCVSSGQICSVTDGSCVKCKDGFYGDNCTSSCPVNCNEVSCEQTTGYCTSCKPGFHGNVCSLICPANCLSTCDYNSGNCLNCKKGFFSANCSKPCSSNCIGGTCSADTGLCDKCSVGYYGSQCDKVCPNGTYGDGCNDKCSTHCIVDAVSSPCHHASGVCLLGCRNSYTDSKCVGESSANGDRGQSIGIGVGIGIGTSCVVGGIIAVVVYIVLKRRQKPERKSEEPRTYDHVDQGPIEDAKYEGTKSYANDYRTGENFMGSNNSKTNVKKAEAYENIEMNPYDSLNEG</sequence>
<feature type="compositionally biased region" description="Basic and acidic residues" evidence="5">
    <location>
        <begin position="673"/>
        <end position="697"/>
    </location>
</feature>
<evidence type="ECO:0000256" key="3">
    <source>
        <dbReference type="ARBA" id="ARBA00022837"/>
    </source>
</evidence>
<protein>
    <submittedName>
        <fullName evidence="10">Uncharacterized protein</fullName>
    </submittedName>
</protein>
<feature type="signal peptide" evidence="7">
    <location>
        <begin position="1"/>
        <end position="22"/>
    </location>
</feature>
<dbReference type="InterPro" id="IPR006585">
    <property type="entry name" value="FTP1"/>
</dbReference>
<feature type="domain" description="EGF-like" evidence="8">
    <location>
        <begin position="408"/>
        <end position="448"/>
    </location>
</feature>
<dbReference type="PANTHER" id="PTHR24043:SF8">
    <property type="entry name" value="EGF-LIKE DOMAIN-CONTAINING PROTEIN"/>
    <property type="match status" value="1"/>
</dbReference>
<evidence type="ECO:0000256" key="7">
    <source>
        <dbReference type="SAM" id="SignalP"/>
    </source>
</evidence>
<feature type="chain" id="PRO_5043573101" evidence="7">
    <location>
        <begin position="23"/>
        <end position="741"/>
    </location>
</feature>
<dbReference type="SUPFAM" id="SSF49785">
    <property type="entry name" value="Galactose-binding domain-like"/>
    <property type="match status" value="1"/>
</dbReference>
<name>A0AAV2HFV3_LYMST</name>
<evidence type="ECO:0000256" key="5">
    <source>
        <dbReference type="SAM" id="MobiDB-lite"/>
    </source>
</evidence>
<dbReference type="AlphaFoldDB" id="A0AAV2HFV3"/>
<organism evidence="10 11">
    <name type="scientific">Lymnaea stagnalis</name>
    <name type="common">Great pond snail</name>
    <name type="synonym">Helix stagnalis</name>
    <dbReference type="NCBI Taxonomy" id="6523"/>
    <lineage>
        <taxon>Eukaryota</taxon>
        <taxon>Metazoa</taxon>
        <taxon>Spiralia</taxon>
        <taxon>Lophotrochozoa</taxon>
        <taxon>Mollusca</taxon>
        <taxon>Gastropoda</taxon>
        <taxon>Heterobranchia</taxon>
        <taxon>Euthyneura</taxon>
        <taxon>Panpulmonata</taxon>
        <taxon>Hygrophila</taxon>
        <taxon>Lymnaeoidea</taxon>
        <taxon>Lymnaeidae</taxon>
        <taxon>Lymnaea</taxon>
    </lineage>
</organism>
<dbReference type="InterPro" id="IPR009030">
    <property type="entry name" value="Growth_fac_rcpt_cys_sf"/>
</dbReference>
<dbReference type="InterPro" id="IPR000742">
    <property type="entry name" value="EGF"/>
</dbReference>
<dbReference type="Pfam" id="PF22633">
    <property type="entry name" value="F5_F8_type_C_2"/>
    <property type="match status" value="1"/>
</dbReference>
<feature type="domain" description="EGF-like" evidence="8">
    <location>
        <begin position="588"/>
        <end position="627"/>
    </location>
</feature>
<keyword evidence="11" id="KW-1185">Reference proteome</keyword>
<dbReference type="GO" id="GO:0005044">
    <property type="term" value="F:scavenger receptor activity"/>
    <property type="evidence" value="ECO:0007669"/>
    <property type="project" value="InterPro"/>
</dbReference>
<feature type="domain" description="EGF-like" evidence="8">
    <location>
        <begin position="37"/>
        <end position="71"/>
    </location>
</feature>
<proteinExistence type="predicted"/>
<reference evidence="10 11" key="1">
    <citation type="submission" date="2024-04" db="EMBL/GenBank/DDBJ databases">
        <authorList>
            <consortium name="Genoscope - CEA"/>
            <person name="William W."/>
        </authorList>
    </citation>
    <scope>NUCLEOTIDE SEQUENCE [LARGE SCALE GENOMIC DNA]</scope>
</reference>
<gene>
    <name evidence="10" type="ORF">GSLYS_00006273001</name>
</gene>
<evidence type="ECO:0000313" key="10">
    <source>
        <dbReference type="EMBL" id="CAL1532194.1"/>
    </source>
</evidence>
<feature type="domain" description="EGF-like" evidence="8">
    <location>
        <begin position="450"/>
        <end position="482"/>
    </location>
</feature>
<feature type="domain" description="Fucolectin tachylectin-4 pentraxin-1" evidence="9">
    <location>
        <begin position="197"/>
        <end position="343"/>
    </location>
</feature>
<feature type="transmembrane region" description="Helical" evidence="6">
    <location>
        <begin position="640"/>
        <end position="666"/>
    </location>
</feature>
<dbReference type="Gene3D" id="2.60.120.260">
    <property type="entry name" value="Galactose-binding domain-like"/>
    <property type="match status" value="1"/>
</dbReference>
<feature type="domain" description="EGF-like" evidence="8">
    <location>
        <begin position="516"/>
        <end position="545"/>
    </location>
</feature>
<dbReference type="InterPro" id="IPR006212">
    <property type="entry name" value="Furin_repeat"/>
</dbReference>
<accession>A0AAV2HFV3</accession>
<keyword evidence="4" id="KW-1015">Disulfide bond</keyword>
<keyword evidence="6" id="KW-0812">Transmembrane</keyword>
<dbReference type="InterPro" id="IPR008979">
    <property type="entry name" value="Galactose-bd-like_sf"/>
</dbReference>
<evidence type="ECO:0000313" key="11">
    <source>
        <dbReference type="Proteomes" id="UP001497497"/>
    </source>
</evidence>
<evidence type="ECO:0000256" key="6">
    <source>
        <dbReference type="SAM" id="Phobius"/>
    </source>
</evidence>
<evidence type="ECO:0000256" key="4">
    <source>
        <dbReference type="ARBA" id="ARBA00023157"/>
    </source>
</evidence>
<dbReference type="Gene3D" id="2.170.300.10">
    <property type="entry name" value="Tie2 ligand-binding domain superfamily"/>
    <property type="match status" value="3"/>
</dbReference>
<keyword evidence="6" id="KW-0472">Membrane</keyword>
<feature type="region of interest" description="Disordered" evidence="5">
    <location>
        <begin position="670"/>
        <end position="699"/>
    </location>
</feature>
<dbReference type="Proteomes" id="UP001497497">
    <property type="component" value="Unassembled WGS sequence"/>
</dbReference>
<feature type="domain" description="EGF-like" evidence="8">
    <location>
        <begin position="354"/>
        <end position="389"/>
    </location>
</feature>
<dbReference type="SMART" id="SM00607">
    <property type="entry name" value="FTP"/>
    <property type="match status" value="1"/>
</dbReference>
<dbReference type="PANTHER" id="PTHR24043">
    <property type="entry name" value="SCAVENGER RECEPTOR CLASS F"/>
    <property type="match status" value="1"/>
</dbReference>
<dbReference type="InterPro" id="IPR042635">
    <property type="entry name" value="MEGF10/SREC1/2-like"/>
</dbReference>
<evidence type="ECO:0000256" key="1">
    <source>
        <dbReference type="ARBA" id="ARBA00022536"/>
    </source>
</evidence>
<evidence type="ECO:0000259" key="8">
    <source>
        <dbReference type="SMART" id="SM00181"/>
    </source>
</evidence>
<comment type="caution">
    <text evidence="10">The sequence shown here is derived from an EMBL/GenBank/DDBJ whole genome shotgun (WGS) entry which is preliminary data.</text>
</comment>
<dbReference type="SUPFAM" id="SSF57184">
    <property type="entry name" value="Growth factor receptor domain"/>
    <property type="match status" value="1"/>
</dbReference>
<keyword evidence="2" id="KW-0479">Metal-binding</keyword>
<dbReference type="GO" id="GO:0046872">
    <property type="term" value="F:metal ion binding"/>
    <property type="evidence" value="ECO:0007669"/>
    <property type="project" value="UniProtKB-KW"/>
</dbReference>
<evidence type="ECO:0000259" key="9">
    <source>
        <dbReference type="SMART" id="SM00607"/>
    </source>
</evidence>
<keyword evidence="1" id="KW-0245">EGF-like domain</keyword>
<feature type="domain" description="EGF-like" evidence="8">
    <location>
        <begin position="547"/>
        <end position="577"/>
    </location>
</feature>
<dbReference type="SMART" id="SM00261">
    <property type="entry name" value="FU"/>
    <property type="match status" value="3"/>
</dbReference>
<evidence type="ECO:0000256" key="2">
    <source>
        <dbReference type="ARBA" id="ARBA00022723"/>
    </source>
</evidence>
<feature type="domain" description="EGF-like" evidence="8">
    <location>
        <begin position="484"/>
        <end position="514"/>
    </location>
</feature>
<keyword evidence="3" id="KW-0106">Calcium</keyword>
<keyword evidence="7" id="KW-0732">Signal</keyword>